<evidence type="ECO:0000256" key="1">
    <source>
        <dbReference type="ARBA" id="ARBA00001033"/>
    </source>
</evidence>
<dbReference type="Gene3D" id="3.40.190.80">
    <property type="match status" value="1"/>
</dbReference>
<dbReference type="EC" id="3.1.3.25" evidence="2"/>
<keyword evidence="5 6" id="KW-0460">Magnesium</keyword>
<dbReference type="InterPro" id="IPR020583">
    <property type="entry name" value="Inositol_monoP_metal-BS"/>
</dbReference>
<dbReference type="GO" id="GO:0007165">
    <property type="term" value="P:signal transduction"/>
    <property type="evidence" value="ECO:0007669"/>
    <property type="project" value="TreeGrafter"/>
</dbReference>
<dbReference type="PROSITE" id="PS00630">
    <property type="entry name" value="IMP_2"/>
    <property type="match status" value="1"/>
</dbReference>
<dbReference type="PANTHER" id="PTHR20854:SF4">
    <property type="entry name" value="INOSITOL-1-MONOPHOSPHATASE-RELATED"/>
    <property type="match status" value="1"/>
</dbReference>
<proteinExistence type="predicted"/>
<organism evidence="7 8">
    <name type="scientific">Cellulomonas biazotea</name>
    <dbReference type="NCBI Taxonomy" id="1709"/>
    <lineage>
        <taxon>Bacteria</taxon>
        <taxon>Bacillati</taxon>
        <taxon>Actinomycetota</taxon>
        <taxon>Actinomycetes</taxon>
        <taxon>Micrococcales</taxon>
        <taxon>Cellulomonadaceae</taxon>
        <taxon>Cellulomonas</taxon>
    </lineage>
</organism>
<dbReference type="GO" id="GO:0046854">
    <property type="term" value="P:phosphatidylinositol phosphate biosynthetic process"/>
    <property type="evidence" value="ECO:0007669"/>
    <property type="project" value="InterPro"/>
</dbReference>
<dbReference type="PROSITE" id="PS00629">
    <property type="entry name" value="IMP_1"/>
    <property type="match status" value="1"/>
</dbReference>
<feature type="binding site" evidence="6">
    <location>
        <position position="263"/>
    </location>
    <ligand>
        <name>Mg(2+)</name>
        <dbReference type="ChEBI" id="CHEBI:18420"/>
        <label>1</label>
        <note>catalytic</note>
    </ligand>
</feature>
<dbReference type="GO" id="GO:0006020">
    <property type="term" value="P:inositol metabolic process"/>
    <property type="evidence" value="ECO:0007669"/>
    <property type="project" value="TreeGrafter"/>
</dbReference>
<protein>
    <recommendedName>
        <fullName evidence="2">inositol-phosphate phosphatase</fullName>
        <ecNumber evidence="2">3.1.3.25</ecNumber>
    </recommendedName>
</protein>
<reference evidence="7 8" key="1">
    <citation type="submission" date="2019-01" db="EMBL/GenBank/DDBJ databases">
        <title>Draft genome sequence of Cellulomonas takizawaensis strain TKZ-21.</title>
        <authorList>
            <person name="Yamamura H."/>
            <person name="Hayashi T."/>
            <person name="Hamada M."/>
            <person name="Serisawa Y."/>
            <person name="Matsuyama K."/>
            <person name="Nakagawa Y."/>
            <person name="Otoguro M."/>
            <person name="Yanagida F."/>
            <person name="Hayakawa M."/>
        </authorList>
    </citation>
    <scope>NUCLEOTIDE SEQUENCE [LARGE SCALE GENOMIC DNA]</scope>
    <source>
        <strain evidence="7 8">NBRC12680</strain>
    </source>
</reference>
<dbReference type="InterPro" id="IPR020550">
    <property type="entry name" value="Inositol_monophosphatase_CS"/>
</dbReference>
<name>A0A402DR93_9CELL</name>
<gene>
    <name evidence="7" type="primary">suhB</name>
    <name evidence="7" type="ORF">CBZ_17150</name>
</gene>
<dbReference type="InterPro" id="IPR000760">
    <property type="entry name" value="Inositol_monophosphatase-like"/>
</dbReference>
<dbReference type="PRINTS" id="PR00377">
    <property type="entry name" value="IMPHPHTASES"/>
</dbReference>
<evidence type="ECO:0000256" key="5">
    <source>
        <dbReference type="ARBA" id="ARBA00022842"/>
    </source>
</evidence>
<dbReference type="AlphaFoldDB" id="A0A402DR93"/>
<evidence type="ECO:0000256" key="6">
    <source>
        <dbReference type="PIRSR" id="PIRSR600760-2"/>
    </source>
</evidence>
<evidence type="ECO:0000313" key="7">
    <source>
        <dbReference type="EMBL" id="GCE76659.1"/>
    </source>
</evidence>
<dbReference type="Pfam" id="PF00459">
    <property type="entry name" value="Inositol_P"/>
    <property type="match status" value="1"/>
</dbReference>
<dbReference type="PANTHER" id="PTHR20854">
    <property type="entry name" value="INOSITOL MONOPHOSPHATASE"/>
    <property type="match status" value="1"/>
</dbReference>
<accession>A0A402DR93</accession>
<sequence>MRIRGGEPRHVPVRRRPGRLAAGRMGGVDTPRALPLTTSDVAELVEVAERLAREAGRLVHEGRRAGVDVAATKSSPEDVVTAMDLASEALLRRRLAELRPGDGILGEEQGFVPGTTGVTWVVDPIDGTVNYLYGMPAYAVSVAAVVGPAGDDGRAPDPATWTVVAGCVHAPEDGRTFRAGLGLGATLDGRALHVQEPRPMAGCLLATGFGYLASRRRAQARVLADLLPRVRDIRRIGSAALDICNLAAGHLDLYYERGLAPWDLAAAQLVALEAGAQVSGLRGRPAGPDMTVVGWPARATELRGLLEALDADSDG</sequence>
<keyword evidence="3 6" id="KW-0479">Metal-binding</keyword>
<feature type="binding site" evidence="6">
    <location>
        <position position="107"/>
    </location>
    <ligand>
        <name>Mg(2+)</name>
        <dbReference type="ChEBI" id="CHEBI:18420"/>
        <label>1</label>
        <note>catalytic</note>
    </ligand>
</feature>
<dbReference type="EMBL" id="BIMR01000117">
    <property type="protein sequence ID" value="GCE76659.1"/>
    <property type="molecule type" value="Genomic_DNA"/>
</dbReference>
<keyword evidence="4" id="KW-0378">Hydrolase</keyword>
<dbReference type="GO" id="GO:0046872">
    <property type="term" value="F:metal ion binding"/>
    <property type="evidence" value="ECO:0007669"/>
    <property type="project" value="UniProtKB-KW"/>
</dbReference>
<evidence type="ECO:0000256" key="4">
    <source>
        <dbReference type="ARBA" id="ARBA00022801"/>
    </source>
</evidence>
<evidence type="ECO:0000256" key="3">
    <source>
        <dbReference type="ARBA" id="ARBA00022723"/>
    </source>
</evidence>
<evidence type="ECO:0000256" key="2">
    <source>
        <dbReference type="ARBA" id="ARBA00013106"/>
    </source>
</evidence>
<dbReference type="GO" id="GO:0008934">
    <property type="term" value="F:inositol monophosphate 1-phosphatase activity"/>
    <property type="evidence" value="ECO:0007669"/>
    <property type="project" value="TreeGrafter"/>
</dbReference>
<dbReference type="Proteomes" id="UP000289954">
    <property type="component" value="Unassembled WGS sequence"/>
</dbReference>
<evidence type="ECO:0000313" key="8">
    <source>
        <dbReference type="Proteomes" id="UP000289954"/>
    </source>
</evidence>
<feature type="binding site" evidence="6">
    <location>
        <position position="125"/>
    </location>
    <ligand>
        <name>Mg(2+)</name>
        <dbReference type="ChEBI" id="CHEBI:18420"/>
        <label>1</label>
        <note>catalytic</note>
    </ligand>
</feature>
<feature type="binding site" evidence="6">
    <location>
        <position position="126"/>
    </location>
    <ligand>
        <name>Mg(2+)</name>
        <dbReference type="ChEBI" id="CHEBI:18420"/>
        <label>1</label>
        <note>catalytic</note>
    </ligand>
</feature>
<dbReference type="SUPFAM" id="SSF56655">
    <property type="entry name" value="Carbohydrate phosphatase"/>
    <property type="match status" value="1"/>
</dbReference>
<keyword evidence="8" id="KW-1185">Reference proteome</keyword>
<comment type="cofactor">
    <cofactor evidence="6">
        <name>Mg(2+)</name>
        <dbReference type="ChEBI" id="CHEBI:18420"/>
    </cofactor>
</comment>
<comment type="catalytic activity">
    <reaction evidence="1">
        <text>a myo-inositol phosphate + H2O = myo-inositol + phosphate</text>
        <dbReference type="Rhea" id="RHEA:24056"/>
        <dbReference type="ChEBI" id="CHEBI:15377"/>
        <dbReference type="ChEBI" id="CHEBI:17268"/>
        <dbReference type="ChEBI" id="CHEBI:43474"/>
        <dbReference type="ChEBI" id="CHEBI:84139"/>
        <dbReference type="EC" id="3.1.3.25"/>
    </reaction>
</comment>
<feature type="binding site" evidence="6">
    <location>
        <position position="123"/>
    </location>
    <ligand>
        <name>Mg(2+)</name>
        <dbReference type="ChEBI" id="CHEBI:18420"/>
        <label>1</label>
        <note>catalytic</note>
    </ligand>
</feature>
<comment type="caution">
    <text evidence="7">The sequence shown here is derived from an EMBL/GenBank/DDBJ whole genome shotgun (WGS) entry which is preliminary data.</text>
</comment>
<dbReference type="Gene3D" id="3.30.540.10">
    <property type="entry name" value="Fructose-1,6-Bisphosphatase, subunit A, domain 1"/>
    <property type="match status" value="1"/>
</dbReference>